<dbReference type="Proteomes" id="UP000777438">
    <property type="component" value="Unassembled WGS sequence"/>
</dbReference>
<comment type="caution">
    <text evidence="2">The sequence shown here is derived from an EMBL/GenBank/DDBJ whole genome shotgun (WGS) entry which is preliminary data.</text>
</comment>
<dbReference type="EMBL" id="JAGPYM010000009">
    <property type="protein sequence ID" value="KAH6890343.1"/>
    <property type="molecule type" value="Genomic_DNA"/>
</dbReference>
<sequence>MASQKPQDPLDVLQLMVNDVLVHTGKALRASRKDSQGNIAQAHASIQPKISESIYTFHCALDTLDREIIRAKSIILRDQNQLREQKQQQLQQLQQKQEAQQQQQQQVQHKQKQKQPTPVPLPVPISVPISVPVSTSVLQPPQPIEPQSKEQLIIDLDSSPPPTDHPMPEPKATKPVAPFPDMGMGMGMPDLGHGDVIVKGGSPTMTRTPAPASNNQFKSGPPAATAPMAPMPDMDEKPMDINMDMPSGDMSNQELNFTNMEFTLAPTNPEGQNPPTTQDPSFDLTTFAPAEGGDDLMAFVNPLPADSDEQPQPASVAQAPVPGMAIQAAIPVSDNLNNAPNADNGMSQYYGALRKEETNDSTFNDIMMDDGVDDFGDVGGMGEETFDDLIAVRDEPFDLMEHGDFDATYFGLNADGS</sequence>
<reference evidence="2 3" key="1">
    <citation type="journal article" date="2021" name="Nat. Commun.">
        <title>Genetic determinants of endophytism in the Arabidopsis root mycobiome.</title>
        <authorList>
            <person name="Mesny F."/>
            <person name="Miyauchi S."/>
            <person name="Thiergart T."/>
            <person name="Pickel B."/>
            <person name="Atanasova L."/>
            <person name="Karlsson M."/>
            <person name="Huettel B."/>
            <person name="Barry K.W."/>
            <person name="Haridas S."/>
            <person name="Chen C."/>
            <person name="Bauer D."/>
            <person name="Andreopoulos W."/>
            <person name="Pangilinan J."/>
            <person name="LaButti K."/>
            <person name="Riley R."/>
            <person name="Lipzen A."/>
            <person name="Clum A."/>
            <person name="Drula E."/>
            <person name="Henrissat B."/>
            <person name="Kohler A."/>
            <person name="Grigoriev I.V."/>
            <person name="Martin F.M."/>
            <person name="Hacquard S."/>
        </authorList>
    </citation>
    <scope>NUCLEOTIDE SEQUENCE [LARGE SCALE GENOMIC DNA]</scope>
    <source>
        <strain evidence="2 3">MPI-CAGE-CH-0241</strain>
    </source>
</reference>
<evidence type="ECO:0000313" key="2">
    <source>
        <dbReference type="EMBL" id="KAH6890343.1"/>
    </source>
</evidence>
<keyword evidence="3" id="KW-1185">Reference proteome</keyword>
<gene>
    <name evidence="2" type="ORF">B0T10DRAFT_485608</name>
</gene>
<protein>
    <submittedName>
        <fullName evidence="2">Uncharacterized protein</fullName>
    </submittedName>
</protein>
<evidence type="ECO:0000256" key="1">
    <source>
        <dbReference type="SAM" id="MobiDB-lite"/>
    </source>
</evidence>
<name>A0A9P8W5Q7_9HYPO</name>
<dbReference type="AlphaFoldDB" id="A0A9P8W5Q7"/>
<evidence type="ECO:0000313" key="3">
    <source>
        <dbReference type="Proteomes" id="UP000777438"/>
    </source>
</evidence>
<organism evidence="2 3">
    <name type="scientific">Thelonectria olida</name>
    <dbReference type="NCBI Taxonomy" id="1576542"/>
    <lineage>
        <taxon>Eukaryota</taxon>
        <taxon>Fungi</taxon>
        <taxon>Dikarya</taxon>
        <taxon>Ascomycota</taxon>
        <taxon>Pezizomycotina</taxon>
        <taxon>Sordariomycetes</taxon>
        <taxon>Hypocreomycetidae</taxon>
        <taxon>Hypocreales</taxon>
        <taxon>Nectriaceae</taxon>
        <taxon>Thelonectria</taxon>
    </lineage>
</organism>
<accession>A0A9P8W5Q7</accession>
<proteinExistence type="predicted"/>
<feature type="region of interest" description="Disordered" evidence="1">
    <location>
        <begin position="101"/>
        <end position="123"/>
    </location>
</feature>
<dbReference type="OrthoDB" id="5409998at2759"/>